<evidence type="ECO:0000256" key="4">
    <source>
        <dbReference type="ARBA" id="ARBA00017273"/>
    </source>
</evidence>
<dbReference type="Pfam" id="PF07733">
    <property type="entry name" value="DNA_pol3_alpha"/>
    <property type="match status" value="1"/>
</dbReference>
<evidence type="ECO:0000313" key="16">
    <source>
        <dbReference type="Proteomes" id="UP000484885"/>
    </source>
</evidence>
<dbReference type="AlphaFoldDB" id="A0A845V432"/>
<dbReference type="Proteomes" id="UP000484885">
    <property type="component" value="Unassembled WGS sequence"/>
</dbReference>
<evidence type="ECO:0000256" key="11">
    <source>
        <dbReference type="ARBA" id="ARBA00023204"/>
    </source>
</evidence>
<dbReference type="InterPro" id="IPR004805">
    <property type="entry name" value="DnaE2/DnaE/PolC"/>
</dbReference>
<dbReference type="InterPro" id="IPR004365">
    <property type="entry name" value="NA-bd_OB_tRNA"/>
</dbReference>
<keyword evidence="10 13" id="KW-0239">DNA-directed DNA polymerase</keyword>
<protein>
    <recommendedName>
        <fullName evidence="4 13">Error-prone DNA polymerase</fullName>
        <ecNumber evidence="3 13">2.7.7.7</ecNumber>
    </recommendedName>
</protein>
<dbReference type="Pfam" id="PF01336">
    <property type="entry name" value="tRNA_anti-codon"/>
    <property type="match status" value="1"/>
</dbReference>
<dbReference type="Gene3D" id="1.10.150.870">
    <property type="match status" value="1"/>
</dbReference>
<dbReference type="Pfam" id="PF02811">
    <property type="entry name" value="PHP"/>
    <property type="match status" value="1"/>
</dbReference>
<dbReference type="RefSeq" id="WP_164212418.1">
    <property type="nucleotide sequence ID" value="NZ_JAAGSC010000044.1"/>
</dbReference>
<evidence type="ECO:0000313" key="15">
    <source>
        <dbReference type="EMBL" id="NDY97050.1"/>
    </source>
</evidence>
<keyword evidence="11 13" id="KW-0234">DNA repair</keyword>
<sequence length="1050" mass="116290">MSTTTPRYAELHALSAFSFRRSAAQPGALVERAAELGYAALAITDECSMAGVVRAHEAAQTCGLDLIIGTEIRLDDGLQLVLLAPNQTAYTQLCRLITRARRRAPKGAYRIGRADLEDDLDQALAIWKPSPWTDSAAEPPHAVAEQLGKLFPNRLWLGASRRLQLGERAWFRALDRFARRHHLPCLACGEVRMLTREQRPLLDVLTALHEGKPLAECGLALAANGECHLRPPSTLARLYPRTWLDETVRVAEQCRFSLGELGYRYPRELVPAPLTPAQHLRQLTLAGMRTRYGERVPDRVRELIAHELKLIEEMGVEAFFLTVHDLVRFARARGILCQGRGSAANSAVCYCLGITEVDPSKQQLLFERFISKERNEPPDIDVDFEHERREEVLQYIYAKYGRERAALAATVISYRPKSALKDVGRALGLEPERLDRLTASLAWWDRPDAWPERLSACGFDPDAAVTRQLMHLTTALIGLPRHLSQHVGGMVISDAPLHHLVPIENAAMDERTIIQWDKDDLETLGLLKVDCLALGMLTVIRKTLGFLDTGSGFGVRGSGGVPTLADIPREDPATYEMLSQGDAVGVFQVESRAQMAMLPRLKPRCFYDLVVEVAIVRPGPIQGEMVHPYLARRDNPAEVSYPSPELKGVLERTLGVPIFQEQVMQIAMTAAGFTPGQADQLRRAMAAWKRRGGLEPFHEQLVEGMLTRGYSAEFAERIYSQIKGFGDYGFPESHAASFALLTYFSAWLKCHYPAAFACGLLNSQPMGFYAPAQIINDVRRHGVALRPVDVRFSGWDCVPEQDQDGVRDSGLRVQASRGTIRLGLRMVKGLKADAAERIVAARADAAFADVRDLAVRARLDRGQLKALAEAGALKGLAGHRRRARWEALAVQRQGDLLDAASIAEPRTTIRPPDACSDLLDDYASLGLSLDQHPVGLLRKALGKQVRSARALRETAHGTRVEACGLVTHRQRPGTASGVIFLSLEDETGIINVIVWPKLLERYRREVLQGQILRVTGTLQNAQGSQHLIAKSLHSEDHRLANLSAGSRDFC</sequence>
<dbReference type="CDD" id="cd07434">
    <property type="entry name" value="PHP_PolIIIA_DnaE2"/>
    <property type="match status" value="1"/>
</dbReference>
<dbReference type="GO" id="GO:0005737">
    <property type="term" value="C:cytoplasm"/>
    <property type="evidence" value="ECO:0007669"/>
    <property type="project" value="UniProtKB-SubCell"/>
</dbReference>
<dbReference type="SMART" id="SM00481">
    <property type="entry name" value="POLIIIAc"/>
    <property type="match status" value="1"/>
</dbReference>
<reference evidence="15 16" key="1">
    <citation type="submission" date="2020-02" db="EMBL/GenBank/DDBJ databases">
        <authorList>
            <person name="Zhang X.-Y."/>
        </authorList>
    </citation>
    <scope>NUCLEOTIDE SEQUENCE [LARGE SCALE GENOMIC DNA]</scope>
    <source>
        <strain evidence="15 16">C33</strain>
    </source>
</reference>
<keyword evidence="8 13" id="KW-0235">DNA replication</keyword>
<keyword evidence="9 13" id="KW-0227">DNA damage</keyword>
<keyword evidence="6 13" id="KW-0808">Transferase</keyword>
<organism evidence="15 16">
    <name type="scientific">Wenzhouxiangella limi</name>
    <dbReference type="NCBI Taxonomy" id="2707351"/>
    <lineage>
        <taxon>Bacteria</taxon>
        <taxon>Pseudomonadati</taxon>
        <taxon>Pseudomonadota</taxon>
        <taxon>Gammaproteobacteria</taxon>
        <taxon>Chromatiales</taxon>
        <taxon>Wenzhouxiangellaceae</taxon>
        <taxon>Wenzhouxiangella</taxon>
    </lineage>
</organism>
<evidence type="ECO:0000256" key="13">
    <source>
        <dbReference type="HAMAP-Rule" id="MF_01902"/>
    </source>
</evidence>
<comment type="subcellular location">
    <subcellularLocation>
        <location evidence="1 13">Cytoplasm</location>
    </subcellularLocation>
</comment>
<accession>A0A845V432</accession>
<evidence type="ECO:0000256" key="8">
    <source>
        <dbReference type="ARBA" id="ARBA00022705"/>
    </source>
</evidence>
<feature type="domain" description="Polymerase/histidinol phosphatase N-terminal" evidence="14">
    <location>
        <begin position="9"/>
        <end position="76"/>
    </location>
</feature>
<dbReference type="InterPro" id="IPR016195">
    <property type="entry name" value="Pol/histidinol_Pase-like"/>
</dbReference>
<evidence type="ECO:0000256" key="2">
    <source>
        <dbReference type="ARBA" id="ARBA00007391"/>
    </source>
</evidence>
<dbReference type="NCBIfam" id="TIGR00594">
    <property type="entry name" value="polc"/>
    <property type="match status" value="1"/>
</dbReference>
<dbReference type="PANTHER" id="PTHR32294">
    <property type="entry name" value="DNA POLYMERASE III SUBUNIT ALPHA"/>
    <property type="match status" value="1"/>
</dbReference>
<evidence type="ECO:0000256" key="9">
    <source>
        <dbReference type="ARBA" id="ARBA00022763"/>
    </source>
</evidence>
<dbReference type="InterPro" id="IPR040982">
    <property type="entry name" value="DNA_pol3_finger"/>
</dbReference>
<evidence type="ECO:0000256" key="10">
    <source>
        <dbReference type="ARBA" id="ARBA00022932"/>
    </source>
</evidence>
<keyword evidence="16" id="KW-1185">Reference proteome</keyword>
<comment type="catalytic activity">
    <reaction evidence="12 13">
        <text>DNA(n) + a 2'-deoxyribonucleoside 5'-triphosphate = DNA(n+1) + diphosphate</text>
        <dbReference type="Rhea" id="RHEA:22508"/>
        <dbReference type="Rhea" id="RHEA-COMP:17339"/>
        <dbReference type="Rhea" id="RHEA-COMP:17340"/>
        <dbReference type="ChEBI" id="CHEBI:33019"/>
        <dbReference type="ChEBI" id="CHEBI:61560"/>
        <dbReference type="ChEBI" id="CHEBI:173112"/>
        <dbReference type="EC" id="2.7.7.7"/>
    </reaction>
</comment>
<dbReference type="InterPro" id="IPR012340">
    <property type="entry name" value="NA-bd_OB-fold"/>
</dbReference>
<evidence type="ECO:0000256" key="6">
    <source>
        <dbReference type="ARBA" id="ARBA00022679"/>
    </source>
</evidence>
<comment type="similarity">
    <text evidence="2 13">Belongs to the DNA polymerase type-C family. DnaE2 subfamily.</text>
</comment>
<dbReference type="EMBL" id="JAAGSC010000044">
    <property type="protein sequence ID" value="NDY97050.1"/>
    <property type="molecule type" value="Genomic_DNA"/>
</dbReference>
<dbReference type="NCBIfam" id="NF004225">
    <property type="entry name" value="PRK05672.1"/>
    <property type="match status" value="1"/>
</dbReference>
<name>A0A845V432_9GAMM</name>
<gene>
    <name evidence="13" type="primary">dnaE2</name>
    <name evidence="15" type="ORF">G3I74_15065</name>
</gene>
<keyword evidence="7 13" id="KW-0548">Nucleotidyltransferase</keyword>
<dbReference type="GO" id="GO:0006260">
    <property type="term" value="P:DNA replication"/>
    <property type="evidence" value="ECO:0007669"/>
    <property type="project" value="UniProtKB-KW"/>
</dbReference>
<dbReference type="InterPro" id="IPR003141">
    <property type="entry name" value="Pol/His_phosphatase_N"/>
</dbReference>
<evidence type="ECO:0000256" key="1">
    <source>
        <dbReference type="ARBA" id="ARBA00004496"/>
    </source>
</evidence>
<evidence type="ECO:0000256" key="3">
    <source>
        <dbReference type="ARBA" id="ARBA00012417"/>
    </source>
</evidence>
<dbReference type="GO" id="GO:0009432">
    <property type="term" value="P:SOS response"/>
    <property type="evidence" value="ECO:0007669"/>
    <property type="project" value="UniProtKB-ARBA"/>
</dbReference>
<dbReference type="GO" id="GO:0003887">
    <property type="term" value="F:DNA-directed DNA polymerase activity"/>
    <property type="evidence" value="ECO:0007669"/>
    <property type="project" value="UniProtKB-UniRule"/>
</dbReference>
<evidence type="ECO:0000256" key="7">
    <source>
        <dbReference type="ARBA" id="ARBA00022695"/>
    </source>
</evidence>
<dbReference type="HAMAP" id="MF_01902">
    <property type="entry name" value="DNApol_error_prone"/>
    <property type="match status" value="1"/>
</dbReference>
<dbReference type="InterPro" id="IPR029460">
    <property type="entry name" value="DNAPol_HHH"/>
</dbReference>
<dbReference type="SUPFAM" id="SSF89550">
    <property type="entry name" value="PHP domain-like"/>
    <property type="match status" value="1"/>
</dbReference>
<dbReference type="CDD" id="cd04485">
    <property type="entry name" value="DnaE_OBF"/>
    <property type="match status" value="1"/>
</dbReference>
<evidence type="ECO:0000256" key="5">
    <source>
        <dbReference type="ARBA" id="ARBA00022490"/>
    </source>
</evidence>
<dbReference type="EC" id="2.7.7.7" evidence="3 13"/>
<dbReference type="FunFam" id="1.10.150.870:FF:000002">
    <property type="entry name" value="Error-prone DNA polymerase"/>
    <property type="match status" value="1"/>
</dbReference>
<evidence type="ECO:0000256" key="12">
    <source>
        <dbReference type="ARBA" id="ARBA00049244"/>
    </source>
</evidence>
<dbReference type="InterPro" id="IPR011708">
    <property type="entry name" value="DNA_pol3_alpha_NTPase_dom"/>
</dbReference>
<evidence type="ECO:0000259" key="14">
    <source>
        <dbReference type="SMART" id="SM00481"/>
    </source>
</evidence>
<dbReference type="Pfam" id="PF17657">
    <property type="entry name" value="DNA_pol3_finger"/>
    <property type="match status" value="1"/>
</dbReference>
<proteinExistence type="inferred from homology"/>
<dbReference type="GO" id="GO:0008408">
    <property type="term" value="F:3'-5' exonuclease activity"/>
    <property type="evidence" value="ECO:0007669"/>
    <property type="project" value="InterPro"/>
</dbReference>
<dbReference type="Pfam" id="PF14579">
    <property type="entry name" value="HHH_6"/>
    <property type="match status" value="1"/>
</dbReference>
<keyword evidence="5 13" id="KW-0963">Cytoplasm</keyword>
<dbReference type="PANTHER" id="PTHR32294:SF4">
    <property type="entry name" value="ERROR-PRONE DNA POLYMERASE"/>
    <property type="match status" value="1"/>
</dbReference>
<dbReference type="Gene3D" id="2.40.50.140">
    <property type="entry name" value="Nucleic acid-binding proteins"/>
    <property type="match status" value="1"/>
</dbReference>
<dbReference type="Gene3D" id="3.20.20.140">
    <property type="entry name" value="Metal-dependent hydrolases"/>
    <property type="match status" value="1"/>
</dbReference>
<dbReference type="GO" id="GO:0003676">
    <property type="term" value="F:nucleic acid binding"/>
    <property type="evidence" value="ECO:0007669"/>
    <property type="project" value="InterPro"/>
</dbReference>
<dbReference type="InterPro" id="IPR023073">
    <property type="entry name" value="DnaE2"/>
</dbReference>
<comment type="caution">
    <text evidence="15">The sequence shown here is derived from an EMBL/GenBank/DDBJ whole genome shotgun (WGS) entry which is preliminary data.</text>
</comment>
<dbReference type="GO" id="GO:0006281">
    <property type="term" value="P:DNA repair"/>
    <property type="evidence" value="ECO:0007669"/>
    <property type="project" value="UniProtKB-UniRule"/>
</dbReference>
<comment type="function">
    <text evidence="13">DNA polymerase involved in damage-induced mutagenesis and translesion synthesis (TLS). It is not the major replicative DNA polymerase.</text>
</comment>
<dbReference type="InterPro" id="IPR004013">
    <property type="entry name" value="PHP_dom"/>
</dbReference>